<dbReference type="SUPFAM" id="SSF117773">
    <property type="entry name" value="GTF2I-like repeat"/>
    <property type="match status" value="6"/>
</dbReference>
<evidence type="ECO:0000313" key="9">
    <source>
        <dbReference type="Proteomes" id="UP000583613"/>
    </source>
</evidence>
<feature type="compositionally biased region" description="Basic and acidic residues" evidence="7">
    <location>
        <begin position="574"/>
        <end position="586"/>
    </location>
</feature>
<reference evidence="8 9" key="1">
    <citation type="submission" date="2019-09" db="EMBL/GenBank/DDBJ databases">
        <title>Bird 10,000 Genomes (B10K) Project - Family phase.</title>
        <authorList>
            <person name="Zhang G."/>
        </authorList>
    </citation>
    <scope>NUCLEOTIDE SEQUENCE [LARGE SCALE GENOMIC DNA]</scope>
    <source>
        <strain evidence="8">B10K-DU-001-04</strain>
        <tissue evidence="8">Muscle</tissue>
    </source>
</reference>
<protein>
    <submittedName>
        <fullName evidence="8">GTF2I factor</fullName>
    </submittedName>
</protein>
<evidence type="ECO:0000313" key="8">
    <source>
        <dbReference type="EMBL" id="NXF87516.1"/>
    </source>
</evidence>
<feature type="compositionally biased region" description="Basic and acidic residues" evidence="7">
    <location>
        <begin position="225"/>
        <end position="241"/>
    </location>
</feature>
<feature type="compositionally biased region" description="Low complexity" evidence="7">
    <location>
        <begin position="587"/>
        <end position="604"/>
    </location>
</feature>
<keyword evidence="6" id="KW-0539">Nucleus</keyword>
<dbReference type="InterPro" id="IPR036647">
    <property type="entry name" value="GTF2I-like_rpt_sf"/>
</dbReference>
<feature type="region of interest" description="Disordered" evidence="7">
    <location>
        <begin position="571"/>
        <end position="634"/>
    </location>
</feature>
<evidence type="ECO:0000256" key="3">
    <source>
        <dbReference type="ARBA" id="ARBA00023015"/>
    </source>
</evidence>
<feature type="non-terminal residue" evidence="8">
    <location>
        <position position="1"/>
    </location>
</feature>
<comment type="subcellular location">
    <subcellularLocation>
        <location evidence="1">Nucleus</location>
    </subcellularLocation>
</comment>
<evidence type="ECO:0000256" key="2">
    <source>
        <dbReference type="ARBA" id="ARBA00022737"/>
    </source>
</evidence>
<dbReference type="Pfam" id="PF02946">
    <property type="entry name" value="GTF2I"/>
    <property type="match status" value="6"/>
</dbReference>
<feature type="compositionally biased region" description="Basic and acidic residues" evidence="7">
    <location>
        <begin position="609"/>
        <end position="619"/>
    </location>
</feature>
<evidence type="ECO:0000256" key="6">
    <source>
        <dbReference type="ARBA" id="ARBA00023242"/>
    </source>
</evidence>
<name>A0A7K8X9N3_9PICI</name>
<evidence type="ECO:0000256" key="7">
    <source>
        <dbReference type="SAM" id="MobiDB-lite"/>
    </source>
</evidence>
<dbReference type="GO" id="GO:0003677">
    <property type="term" value="F:DNA binding"/>
    <property type="evidence" value="ECO:0007669"/>
    <property type="project" value="UniProtKB-KW"/>
</dbReference>
<dbReference type="PROSITE" id="PS51139">
    <property type="entry name" value="GTF2I"/>
    <property type="match status" value="6"/>
</dbReference>
<evidence type="ECO:0000256" key="1">
    <source>
        <dbReference type="ARBA" id="ARBA00004123"/>
    </source>
</evidence>
<feature type="compositionally biased region" description="Polar residues" evidence="7">
    <location>
        <begin position="620"/>
        <end position="632"/>
    </location>
</feature>
<dbReference type="EMBL" id="VWZE01005601">
    <property type="protein sequence ID" value="NXF87516.1"/>
    <property type="molecule type" value="Genomic_DNA"/>
</dbReference>
<keyword evidence="5" id="KW-0804">Transcription</keyword>
<organism evidence="8 9">
    <name type="scientific">Eubucco bourcierii</name>
    <name type="common">red-headed barbet</name>
    <dbReference type="NCBI Taxonomy" id="91767"/>
    <lineage>
        <taxon>Eukaryota</taxon>
        <taxon>Metazoa</taxon>
        <taxon>Chordata</taxon>
        <taxon>Craniata</taxon>
        <taxon>Vertebrata</taxon>
        <taxon>Euteleostomi</taxon>
        <taxon>Archelosauria</taxon>
        <taxon>Archosauria</taxon>
        <taxon>Dinosauria</taxon>
        <taxon>Saurischia</taxon>
        <taxon>Theropoda</taxon>
        <taxon>Coelurosauria</taxon>
        <taxon>Aves</taxon>
        <taxon>Neognathae</taxon>
        <taxon>Neoaves</taxon>
        <taxon>Telluraves</taxon>
        <taxon>Coraciimorphae</taxon>
        <taxon>Piciformes</taxon>
        <taxon>Ramphastidae</taxon>
        <taxon>Eubucco</taxon>
    </lineage>
</organism>
<evidence type="ECO:0000256" key="4">
    <source>
        <dbReference type="ARBA" id="ARBA00023125"/>
    </source>
</evidence>
<dbReference type="Proteomes" id="UP000583613">
    <property type="component" value="Unassembled WGS sequence"/>
</dbReference>
<comment type="caution">
    <text evidence="8">The sequence shown here is derived from an EMBL/GenBank/DDBJ whole genome shotgun (WGS) entry which is preliminary data.</text>
</comment>
<dbReference type="AlphaFoldDB" id="A0A7K8X9N3"/>
<feature type="region of interest" description="Disordered" evidence="7">
    <location>
        <begin position="734"/>
        <end position="762"/>
    </location>
</feature>
<evidence type="ECO:0000256" key="5">
    <source>
        <dbReference type="ARBA" id="ARBA00023163"/>
    </source>
</evidence>
<feature type="non-terminal residue" evidence="8">
    <location>
        <position position="899"/>
    </location>
</feature>
<dbReference type="Gene3D" id="3.90.1460.10">
    <property type="entry name" value="GTF2I-like"/>
    <property type="match status" value="6"/>
</dbReference>
<keyword evidence="4" id="KW-0238">DNA-binding</keyword>
<keyword evidence="9" id="KW-1185">Reference proteome</keyword>
<proteinExistence type="predicted"/>
<feature type="region of interest" description="Disordered" evidence="7">
    <location>
        <begin position="215"/>
        <end position="258"/>
    </location>
</feature>
<dbReference type="GO" id="GO:0005634">
    <property type="term" value="C:nucleus"/>
    <property type="evidence" value="ECO:0007669"/>
    <property type="project" value="UniProtKB-SubCell"/>
</dbReference>
<dbReference type="GO" id="GO:0003700">
    <property type="term" value="F:DNA-binding transcription factor activity"/>
    <property type="evidence" value="ECO:0007669"/>
    <property type="project" value="TreeGrafter"/>
</dbReference>
<dbReference type="InterPro" id="IPR004212">
    <property type="entry name" value="GTF2I"/>
</dbReference>
<feature type="compositionally biased region" description="Low complexity" evidence="7">
    <location>
        <begin position="744"/>
        <end position="762"/>
    </location>
</feature>
<keyword evidence="2" id="KW-0677">Repeat</keyword>
<sequence>EKAERLQITKALLPINGLTVDTVEAKALMKSVEDFFCYCYGKALGKATLVPVPYEKLQSDQSFLVVQGLPRGVALQHPSKYDVLTLKWILDHKSQISFAIKRLFALSCAALSALVDLSPNSVCSEAFCPPIPPVQVKTEPKENSAPSLGVAPAALKEEPNDPAYFQYNTLAAPSQASDQVERIALVKNYTGRSFGYIFLISVLEMEYMSVGFLPSDSPQKTSSETSKDPEVKVTIEDEYTRPSKRPKNTESVNDAATTGRRKRNFNFDKWNARITNLRKQVQEVFEKKYAEAINAKGPVSIPDSIYQLSEEDLIVEGLPEGVPFRRPSTYGIPRLERILIVKQQIRFIVKKQQLCAGLQQEQSPQDKPVAGVKNEWYTKIVSLRKTVDELFAKKFAEALGSTEPKAVPYQKFEAYPTDLYVEGLPDNILFRSPTWYGIARLEKIIRMSQRIKFVIKRPELLTLNTPEVTPRAPDNSGKEDWNVRITRLRKEVEEIFNKKFGEALGLSEAVKVPYPLFEAHSKYLYVEGLPEGIPFRSPTWFGIPRLERIIRGKSKIKFVVEKPELVTSSLPPELARKVNTEARSPKSSESSQSPANNSGVPEVEVTVEEGPHAPEKTDRQTNSPNDASQANSAPRARDFCFDSWNSRINELKEKVEKIFSEQCAAALGMTEPVKVPYGLFESHPNVFYVEGLPDGVPFRRPSTFGIPRLEKILRNKSKIKFIIKKPEKFKAALKENATRYPQRKNTPPSETNTTSTTTNTVVSKPSEDLNIIEVTLSDDECERLQKTDSARHLREQVNDLFSRKFGEAVGMNSVKVPYRKISSNPGCVVVEGLPPGVEFKPPSYLELSSMRKILESPDSVRFIVVRPIPGFVTNSQLLEKVKEETKPTTAGPEAAPPVP</sequence>
<accession>A0A7K8X9N3</accession>
<dbReference type="PANTHER" id="PTHR46304">
    <property type="entry name" value="GENERAL TRANSCRIPTION FACTOR II-I REPEAT DOMAIN-CONTAINING PROTEIN 1"/>
    <property type="match status" value="1"/>
</dbReference>
<keyword evidence="3" id="KW-0805">Transcription regulation</keyword>
<gene>
    <name evidence="8" type="primary">Gtf2i</name>
    <name evidence="8" type="ORF">EUBBOU_R02574</name>
</gene>
<dbReference type="PANTHER" id="PTHR46304:SF2">
    <property type="entry name" value="GENERAL TRANSCRIPTION FACTOR II-I"/>
    <property type="match status" value="1"/>
</dbReference>
<dbReference type="OrthoDB" id="10072451at2759"/>